<feature type="region of interest" description="Disordered" evidence="1">
    <location>
        <begin position="1"/>
        <end position="25"/>
    </location>
</feature>
<feature type="compositionally biased region" description="Polar residues" evidence="1">
    <location>
        <begin position="56"/>
        <end position="65"/>
    </location>
</feature>
<organism evidence="2 3">
    <name type="scientific">Lasius platythorax</name>
    <dbReference type="NCBI Taxonomy" id="488582"/>
    <lineage>
        <taxon>Eukaryota</taxon>
        <taxon>Metazoa</taxon>
        <taxon>Ecdysozoa</taxon>
        <taxon>Arthropoda</taxon>
        <taxon>Hexapoda</taxon>
        <taxon>Insecta</taxon>
        <taxon>Pterygota</taxon>
        <taxon>Neoptera</taxon>
        <taxon>Endopterygota</taxon>
        <taxon>Hymenoptera</taxon>
        <taxon>Apocrita</taxon>
        <taxon>Aculeata</taxon>
        <taxon>Formicoidea</taxon>
        <taxon>Formicidae</taxon>
        <taxon>Formicinae</taxon>
        <taxon>Lasius</taxon>
        <taxon>Lasius</taxon>
    </lineage>
</organism>
<dbReference type="AlphaFoldDB" id="A0AAV2NM75"/>
<dbReference type="Proteomes" id="UP001497644">
    <property type="component" value="Chromosome 3"/>
</dbReference>
<dbReference type="EMBL" id="OZ034826">
    <property type="protein sequence ID" value="CAL1681249.1"/>
    <property type="molecule type" value="Genomic_DNA"/>
</dbReference>
<accession>A0AAV2NM75</accession>
<evidence type="ECO:0000256" key="1">
    <source>
        <dbReference type="SAM" id="MobiDB-lite"/>
    </source>
</evidence>
<evidence type="ECO:0000313" key="3">
    <source>
        <dbReference type="Proteomes" id="UP001497644"/>
    </source>
</evidence>
<sequence>MKIFPSTRTGAAQPSGSKNRATSESTDLLVQPVKFVVEATRRAKLSLAGLQRTPKVLTQSGSRKSLSADLPSGHS</sequence>
<keyword evidence="3" id="KW-1185">Reference proteome</keyword>
<gene>
    <name evidence="2" type="ORF">LPLAT_LOCUS7329</name>
</gene>
<protein>
    <submittedName>
        <fullName evidence="2">Uncharacterized protein</fullName>
    </submittedName>
</protein>
<evidence type="ECO:0000313" key="2">
    <source>
        <dbReference type="EMBL" id="CAL1681249.1"/>
    </source>
</evidence>
<name>A0AAV2NM75_9HYME</name>
<proteinExistence type="predicted"/>
<feature type="region of interest" description="Disordered" evidence="1">
    <location>
        <begin position="48"/>
        <end position="75"/>
    </location>
</feature>
<reference evidence="2" key="1">
    <citation type="submission" date="2024-04" db="EMBL/GenBank/DDBJ databases">
        <authorList>
            <consortium name="Molecular Ecology Group"/>
        </authorList>
    </citation>
    <scope>NUCLEOTIDE SEQUENCE</scope>
</reference>